<evidence type="ECO:0000259" key="4">
    <source>
        <dbReference type="PROSITE" id="PS50995"/>
    </source>
</evidence>
<name>A0ABW2FIJ8_9BACL</name>
<dbReference type="SUPFAM" id="SSF46785">
    <property type="entry name" value="Winged helix' DNA-binding domain"/>
    <property type="match status" value="1"/>
</dbReference>
<dbReference type="SMART" id="SM00347">
    <property type="entry name" value="HTH_MARR"/>
    <property type="match status" value="1"/>
</dbReference>
<dbReference type="EMBL" id="JBHTAI010000020">
    <property type="protein sequence ID" value="MFC7152019.1"/>
    <property type="molecule type" value="Genomic_DNA"/>
</dbReference>
<dbReference type="PROSITE" id="PS50995">
    <property type="entry name" value="HTH_MARR_2"/>
    <property type="match status" value="1"/>
</dbReference>
<protein>
    <submittedName>
        <fullName evidence="5">MarR family winged helix-turn-helix transcriptional regulator</fullName>
    </submittedName>
</protein>
<dbReference type="PANTHER" id="PTHR33164">
    <property type="entry name" value="TRANSCRIPTIONAL REGULATOR, MARR FAMILY"/>
    <property type="match status" value="1"/>
</dbReference>
<comment type="caution">
    <text evidence="5">The sequence shown here is derived from an EMBL/GenBank/DDBJ whole genome shotgun (WGS) entry which is preliminary data.</text>
</comment>
<dbReference type="Pfam" id="PF01047">
    <property type="entry name" value="MarR"/>
    <property type="match status" value="1"/>
</dbReference>
<dbReference type="InterPro" id="IPR036388">
    <property type="entry name" value="WH-like_DNA-bd_sf"/>
</dbReference>
<evidence type="ECO:0000256" key="2">
    <source>
        <dbReference type="ARBA" id="ARBA00023125"/>
    </source>
</evidence>
<proteinExistence type="predicted"/>
<evidence type="ECO:0000313" key="5">
    <source>
        <dbReference type="EMBL" id="MFC7152019.1"/>
    </source>
</evidence>
<gene>
    <name evidence="5" type="ORF">ACFQMJ_26070</name>
</gene>
<dbReference type="RefSeq" id="WP_378048654.1">
    <property type="nucleotide sequence ID" value="NZ_JBHMDN010000017.1"/>
</dbReference>
<dbReference type="Proteomes" id="UP001596378">
    <property type="component" value="Unassembled WGS sequence"/>
</dbReference>
<organism evidence="5 6">
    <name type="scientific">Cohnella cellulosilytica</name>
    <dbReference type="NCBI Taxonomy" id="986710"/>
    <lineage>
        <taxon>Bacteria</taxon>
        <taxon>Bacillati</taxon>
        <taxon>Bacillota</taxon>
        <taxon>Bacilli</taxon>
        <taxon>Bacillales</taxon>
        <taxon>Paenibacillaceae</taxon>
        <taxon>Cohnella</taxon>
    </lineage>
</organism>
<keyword evidence="1" id="KW-0805">Transcription regulation</keyword>
<accession>A0ABW2FIJ8</accession>
<dbReference type="PRINTS" id="PR00598">
    <property type="entry name" value="HTHMARR"/>
</dbReference>
<dbReference type="InterPro" id="IPR000835">
    <property type="entry name" value="HTH_MarR-typ"/>
</dbReference>
<keyword evidence="6" id="KW-1185">Reference proteome</keyword>
<sequence length="150" mass="17629">MTDERYDLTRSAGFMLGTSYRKVSALFQSRLKPHAITPEQWSVLYQVNLEDGLIQKDIAERAGKDRPTTTRILDHLEQKGLVGRRTGDRDRRSFQVGITDKGKELIRETLPIERRANEEVRRCMSDEEYDTLIRLLIRIDRHMIDILERE</sequence>
<dbReference type="PANTHER" id="PTHR33164:SF64">
    <property type="entry name" value="TRANSCRIPTIONAL REGULATOR SLYA"/>
    <property type="match status" value="1"/>
</dbReference>
<evidence type="ECO:0000256" key="1">
    <source>
        <dbReference type="ARBA" id="ARBA00023015"/>
    </source>
</evidence>
<evidence type="ECO:0000256" key="3">
    <source>
        <dbReference type="ARBA" id="ARBA00023163"/>
    </source>
</evidence>
<keyword evidence="2" id="KW-0238">DNA-binding</keyword>
<dbReference type="Gene3D" id="1.10.10.10">
    <property type="entry name" value="Winged helix-like DNA-binding domain superfamily/Winged helix DNA-binding domain"/>
    <property type="match status" value="1"/>
</dbReference>
<evidence type="ECO:0000313" key="6">
    <source>
        <dbReference type="Proteomes" id="UP001596378"/>
    </source>
</evidence>
<feature type="domain" description="HTH marR-type" evidence="4">
    <location>
        <begin position="1"/>
        <end position="141"/>
    </location>
</feature>
<reference evidence="6" key="1">
    <citation type="journal article" date="2019" name="Int. J. Syst. Evol. Microbiol.">
        <title>The Global Catalogue of Microorganisms (GCM) 10K type strain sequencing project: providing services to taxonomists for standard genome sequencing and annotation.</title>
        <authorList>
            <consortium name="The Broad Institute Genomics Platform"/>
            <consortium name="The Broad Institute Genome Sequencing Center for Infectious Disease"/>
            <person name="Wu L."/>
            <person name="Ma J."/>
        </authorList>
    </citation>
    <scope>NUCLEOTIDE SEQUENCE [LARGE SCALE GENOMIC DNA]</scope>
    <source>
        <strain evidence="6">KCTC 12907</strain>
    </source>
</reference>
<dbReference type="InterPro" id="IPR036390">
    <property type="entry name" value="WH_DNA-bd_sf"/>
</dbReference>
<keyword evidence="3" id="KW-0804">Transcription</keyword>
<dbReference type="InterPro" id="IPR039422">
    <property type="entry name" value="MarR/SlyA-like"/>
</dbReference>